<gene>
    <name evidence="8" type="ORF">CH333_09670</name>
</gene>
<dbReference type="InterPro" id="IPR023885">
    <property type="entry name" value="4Fe4S-binding_SPASM_dom"/>
</dbReference>
<dbReference type="SFLD" id="SFLDG01067">
    <property type="entry name" value="SPASM/twitch_domain_containing"/>
    <property type="match status" value="2"/>
</dbReference>
<organism evidence="8 9">
    <name type="scientific">candidate division WOR-3 bacterium JGI_Cruoil_03_44_89</name>
    <dbReference type="NCBI Taxonomy" id="1973748"/>
    <lineage>
        <taxon>Bacteria</taxon>
        <taxon>Bacteria division WOR-3</taxon>
    </lineage>
</organism>
<proteinExistence type="predicted"/>
<dbReference type="PANTHER" id="PTHR11228:SF7">
    <property type="entry name" value="PQQA PEPTIDE CYCLASE"/>
    <property type="match status" value="1"/>
</dbReference>
<comment type="caution">
    <text evidence="8">The sequence shown here is derived from an EMBL/GenBank/DDBJ whole genome shotgun (WGS) entry which is preliminary data.</text>
</comment>
<protein>
    <recommendedName>
        <fullName evidence="7">Radical SAM core domain-containing protein</fullName>
    </recommendedName>
</protein>
<keyword evidence="6" id="KW-0411">Iron-sulfur</keyword>
<dbReference type="SUPFAM" id="SSF102114">
    <property type="entry name" value="Radical SAM enzymes"/>
    <property type="match status" value="1"/>
</dbReference>
<dbReference type="CDD" id="cd21123">
    <property type="entry name" value="SPASM_MftC-like"/>
    <property type="match status" value="1"/>
</dbReference>
<dbReference type="GO" id="GO:0003824">
    <property type="term" value="F:catalytic activity"/>
    <property type="evidence" value="ECO:0007669"/>
    <property type="project" value="InterPro"/>
</dbReference>
<feature type="domain" description="Radical SAM core" evidence="7">
    <location>
        <begin position="116"/>
        <end position="336"/>
    </location>
</feature>
<dbReference type="SMART" id="SM00729">
    <property type="entry name" value="Elp3"/>
    <property type="match status" value="1"/>
</dbReference>
<dbReference type="Proteomes" id="UP000215215">
    <property type="component" value="Unassembled WGS sequence"/>
</dbReference>
<dbReference type="GO" id="GO:0046872">
    <property type="term" value="F:metal ion binding"/>
    <property type="evidence" value="ECO:0007669"/>
    <property type="project" value="UniProtKB-KW"/>
</dbReference>
<dbReference type="AlphaFoldDB" id="A0A235BNQ6"/>
<evidence type="ECO:0000313" key="9">
    <source>
        <dbReference type="Proteomes" id="UP000215215"/>
    </source>
</evidence>
<dbReference type="InterPro" id="IPR034391">
    <property type="entry name" value="AdoMet-like_SPASM_containing"/>
</dbReference>
<dbReference type="NCBIfam" id="TIGR04085">
    <property type="entry name" value="rSAM_more_4Fe4S"/>
    <property type="match status" value="1"/>
</dbReference>
<evidence type="ECO:0000256" key="2">
    <source>
        <dbReference type="ARBA" id="ARBA00022485"/>
    </source>
</evidence>
<keyword evidence="5" id="KW-0408">Iron</keyword>
<accession>A0A235BNQ6</accession>
<name>A0A235BNQ6_UNCW3</name>
<comment type="cofactor">
    <cofactor evidence="1">
        <name>[4Fe-4S] cluster</name>
        <dbReference type="ChEBI" id="CHEBI:49883"/>
    </cofactor>
</comment>
<dbReference type="InterPro" id="IPR050377">
    <property type="entry name" value="Radical_SAM_PqqE_MftC-like"/>
</dbReference>
<dbReference type="Gene3D" id="3.20.20.70">
    <property type="entry name" value="Aldolase class I"/>
    <property type="match status" value="1"/>
</dbReference>
<dbReference type="SFLD" id="SFLDS00029">
    <property type="entry name" value="Radical_SAM"/>
    <property type="match status" value="2"/>
</dbReference>
<keyword evidence="2" id="KW-0004">4Fe-4S</keyword>
<evidence type="ECO:0000259" key="7">
    <source>
        <dbReference type="PROSITE" id="PS51918"/>
    </source>
</evidence>
<dbReference type="Pfam" id="PF13186">
    <property type="entry name" value="SPASM"/>
    <property type="match status" value="1"/>
</dbReference>
<dbReference type="InterPro" id="IPR007197">
    <property type="entry name" value="rSAM"/>
</dbReference>
<evidence type="ECO:0000256" key="4">
    <source>
        <dbReference type="ARBA" id="ARBA00022723"/>
    </source>
</evidence>
<dbReference type="GO" id="GO:0006783">
    <property type="term" value="P:heme biosynthetic process"/>
    <property type="evidence" value="ECO:0007669"/>
    <property type="project" value="TreeGrafter"/>
</dbReference>
<evidence type="ECO:0000313" key="8">
    <source>
        <dbReference type="EMBL" id="OYD13871.1"/>
    </source>
</evidence>
<dbReference type="InterPro" id="IPR058240">
    <property type="entry name" value="rSAM_sf"/>
</dbReference>
<dbReference type="PROSITE" id="PS51918">
    <property type="entry name" value="RADICAL_SAM"/>
    <property type="match status" value="1"/>
</dbReference>
<dbReference type="CDD" id="cd01335">
    <property type="entry name" value="Radical_SAM"/>
    <property type="match status" value="1"/>
</dbReference>
<evidence type="ECO:0000256" key="1">
    <source>
        <dbReference type="ARBA" id="ARBA00001966"/>
    </source>
</evidence>
<dbReference type="SFLD" id="SFLDG01386">
    <property type="entry name" value="main_SPASM_domain-containing"/>
    <property type="match status" value="1"/>
</dbReference>
<reference evidence="8 9" key="1">
    <citation type="submission" date="2017-07" db="EMBL/GenBank/DDBJ databases">
        <title>Recovery of genomes from metagenomes via a dereplication, aggregation, and scoring strategy.</title>
        <authorList>
            <person name="Sieber C.M."/>
            <person name="Probst A.J."/>
            <person name="Sharrar A."/>
            <person name="Thomas B.C."/>
            <person name="Hess M."/>
            <person name="Tringe S.G."/>
            <person name="Banfield J.F."/>
        </authorList>
    </citation>
    <scope>NUCLEOTIDE SEQUENCE [LARGE SCALE GENOMIC DNA]</scope>
    <source>
        <strain evidence="8">JGI_Cruoil_03_44_89</strain>
    </source>
</reference>
<keyword evidence="3" id="KW-0949">S-adenosyl-L-methionine</keyword>
<sequence>MGLWVVSKKKFDVVRLKFLLENAASKKIISGALIIGENGKTRLENALDSYGEKSEISFVQRVKILPILKVLDIVRRGFNRTPEEFKKSLKDPTLRKVFLNSFRSLQKYGLTLPQNFYMPMMVVWNFTYKCNLRCKHCYEDAGMLMKGSPNELTTEEKFKVVDDLASNDIPTIFFSGGEPIIKRDFWDVAKYAKEKGMYLSIASNGTLFTKGMAKKAKDIGFGYIAISLDASTPKKHDEFRGVPGMWKRSVEGIRNCLDAGITTCIQYTFTRNNADELPKMLKLREKLGAYKLIVYNYVPVGRGSFEMDPTPEQREEAYKVMYDELEAGHQVVASTAPQMGRYCKEYNADTVILSHYGSAKNKELGAIAEIIGGCGAGRAYCAIQPDGKITPCVYMPKLVVGDLRKQSFKEIWEESPVMISLRDRSDLQGHCATCEYKALCGGCRARAYAYFGDLKGADPGCIFNREYYYEFLRANHRKHKTLEREIVKQQVV</sequence>
<dbReference type="PANTHER" id="PTHR11228">
    <property type="entry name" value="RADICAL SAM DOMAIN PROTEIN"/>
    <property type="match status" value="1"/>
</dbReference>
<dbReference type="Pfam" id="PF04055">
    <property type="entry name" value="Radical_SAM"/>
    <property type="match status" value="1"/>
</dbReference>
<evidence type="ECO:0000256" key="5">
    <source>
        <dbReference type="ARBA" id="ARBA00023004"/>
    </source>
</evidence>
<dbReference type="SFLD" id="SFLDG01387">
    <property type="entry name" value="BtrN-like_SPASM_domain_contain"/>
    <property type="match status" value="1"/>
</dbReference>
<dbReference type="GO" id="GO:0051536">
    <property type="term" value="F:iron-sulfur cluster binding"/>
    <property type="evidence" value="ECO:0007669"/>
    <property type="project" value="UniProtKB-KW"/>
</dbReference>
<keyword evidence="4" id="KW-0479">Metal-binding</keyword>
<evidence type="ECO:0000256" key="6">
    <source>
        <dbReference type="ARBA" id="ARBA00023014"/>
    </source>
</evidence>
<dbReference type="EMBL" id="NOZQ01000212">
    <property type="protein sequence ID" value="OYD13871.1"/>
    <property type="molecule type" value="Genomic_DNA"/>
</dbReference>
<dbReference type="InterPro" id="IPR006638">
    <property type="entry name" value="Elp3/MiaA/NifB-like_rSAM"/>
</dbReference>
<dbReference type="InterPro" id="IPR013785">
    <property type="entry name" value="Aldolase_TIM"/>
</dbReference>
<evidence type="ECO:0000256" key="3">
    <source>
        <dbReference type="ARBA" id="ARBA00022691"/>
    </source>
</evidence>